<feature type="region of interest" description="Disordered" evidence="1">
    <location>
        <begin position="49"/>
        <end position="198"/>
    </location>
</feature>
<dbReference type="EMBL" id="JACEEZ010013424">
    <property type="protein sequence ID" value="KAG0720121.1"/>
    <property type="molecule type" value="Genomic_DNA"/>
</dbReference>
<reference evidence="2" key="1">
    <citation type="submission" date="2020-07" db="EMBL/GenBank/DDBJ databases">
        <title>The High-quality genome of the commercially important snow crab, Chionoecetes opilio.</title>
        <authorList>
            <person name="Jeong J.-H."/>
            <person name="Ryu S."/>
        </authorList>
    </citation>
    <scope>NUCLEOTIDE SEQUENCE</scope>
    <source>
        <strain evidence="2">MADBK_172401_WGS</strain>
        <tissue evidence="2">Digestive gland</tissue>
    </source>
</reference>
<evidence type="ECO:0000313" key="3">
    <source>
        <dbReference type="Proteomes" id="UP000770661"/>
    </source>
</evidence>
<gene>
    <name evidence="2" type="ORF">GWK47_049089</name>
</gene>
<dbReference type="Proteomes" id="UP000770661">
    <property type="component" value="Unassembled WGS sequence"/>
</dbReference>
<keyword evidence="3" id="KW-1185">Reference proteome</keyword>
<feature type="compositionally biased region" description="Low complexity" evidence="1">
    <location>
        <begin position="129"/>
        <end position="148"/>
    </location>
</feature>
<feature type="region of interest" description="Disordered" evidence="1">
    <location>
        <begin position="1"/>
        <end position="22"/>
    </location>
</feature>
<accession>A0A8J5CTH8</accession>
<comment type="caution">
    <text evidence="2">The sequence shown here is derived from an EMBL/GenBank/DDBJ whole genome shotgun (WGS) entry which is preliminary data.</text>
</comment>
<name>A0A8J5CTH8_CHIOP</name>
<dbReference type="AlphaFoldDB" id="A0A8J5CTH8"/>
<feature type="compositionally biased region" description="Basic and acidic residues" evidence="1">
    <location>
        <begin position="115"/>
        <end position="125"/>
    </location>
</feature>
<feature type="compositionally biased region" description="Basic and acidic residues" evidence="1">
    <location>
        <begin position="11"/>
        <end position="22"/>
    </location>
</feature>
<protein>
    <submittedName>
        <fullName evidence="2">Uncharacterized protein</fullName>
    </submittedName>
</protein>
<feature type="region of interest" description="Disordered" evidence="1">
    <location>
        <begin position="213"/>
        <end position="242"/>
    </location>
</feature>
<evidence type="ECO:0000256" key="1">
    <source>
        <dbReference type="SAM" id="MobiDB-lite"/>
    </source>
</evidence>
<feature type="compositionally biased region" description="Polar residues" evidence="1">
    <location>
        <begin position="49"/>
        <end position="60"/>
    </location>
</feature>
<sequence length="242" mass="25279">MRCFSCGSGSRVDDFTDGRRPDRGRTGAAFVTRVDRLLGGRLTTAPTSRLSWWPTETPSNMPCPPGGPTVVYTPTPLDGAAGLQQPHPKAREAHPPILGQPQSLVAQEGGQAQLDPRHVGSEVTRRRTGPQAAASGPASPGRPPSLSGLKAQAAGRSACAPQSTPENEARKSRRPGTCSHRLPPTGAPRNNPKADGALNCSVCVGGPAQRSYRRISRGNVPPCEMPPVAPGDYLLSCPPPAP</sequence>
<evidence type="ECO:0000313" key="2">
    <source>
        <dbReference type="EMBL" id="KAG0720121.1"/>
    </source>
</evidence>
<proteinExistence type="predicted"/>
<organism evidence="2 3">
    <name type="scientific">Chionoecetes opilio</name>
    <name type="common">Atlantic snow crab</name>
    <name type="synonym">Cancer opilio</name>
    <dbReference type="NCBI Taxonomy" id="41210"/>
    <lineage>
        <taxon>Eukaryota</taxon>
        <taxon>Metazoa</taxon>
        <taxon>Ecdysozoa</taxon>
        <taxon>Arthropoda</taxon>
        <taxon>Crustacea</taxon>
        <taxon>Multicrustacea</taxon>
        <taxon>Malacostraca</taxon>
        <taxon>Eumalacostraca</taxon>
        <taxon>Eucarida</taxon>
        <taxon>Decapoda</taxon>
        <taxon>Pleocyemata</taxon>
        <taxon>Brachyura</taxon>
        <taxon>Eubrachyura</taxon>
        <taxon>Majoidea</taxon>
        <taxon>Majidae</taxon>
        <taxon>Chionoecetes</taxon>
    </lineage>
</organism>